<dbReference type="Proteomes" id="UP000485058">
    <property type="component" value="Unassembled WGS sequence"/>
</dbReference>
<dbReference type="EMBL" id="BLLF01000093">
    <property type="protein sequence ID" value="GFH07424.1"/>
    <property type="molecule type" value="Genomic_DNA"/>
</dbReference>
<proteinExistence type="predicted"/>
<gene>
    <name evidence="1" type="ORF">HaLaN_02219</name>
</gene>
<accession>A0A699YKN6</accession>
<reference evidence="1 2" key="1">
    <citation type="submission" date="2020-02" db="EMBL/GenBank/DDBJ databases">
        <title>Draft genome sequence of Haematococcus lacustris strain NIES-144.</title>
        <authorList>
            <person name="Morimoto D."/>
            <person name="Nakagawa S."/>
            <person name="Yoshida T."/>
            <person name="Sawayama S."/>
        </authorList>
    </citation>
    <scope>NUCLEOTIDE SEQUENCE [LARGE SCALE GENOMIC DNA]</scope>
    <source>
        <strain evidence="1 2">NIES-144</strain>
    </source>
</reference>
<comment type="caution">
    <text evidence="1">The sequence shown here is derived from an EMBL/GenBank/DDBJ whole genome shotgun (WGS) entry which is preliminary data.</text>
</comment>
<sequence>MSVFCLCMLCQELFPDQLSSTPATHQLRQLPLAAAAQVLQNHLLGTDLKLSQADAELVAGNHGCNPRVSAAITTAILCRT</sequence>
<dbReference type="AlphaFoldDB" id="A0A699YKN6"/>
<protein>
    <submittedName>
        <fullName evidence="1">Uncharacterized protein</fullName>
    </submittedName>
</protein>
<evidence type="ECO:0000313" key="2">
    <source>
        <dbReference type="Proteomes" id="UP000485058"/>
    </source>
</evidence>
<organism evidence="1 2">
    <name type="scientific">Haematococcus lacustris</name>
    <name type="common">Green alga</name>
    <name type="synonym">Haematococcus pluvialis</name>
    <dbReference type="NCBI Taxonomy" id="44745"/>
    <lineage>
        <taxon>Eukaryota</taxon>
        <taxon>Viridiplantae</taxon>
        <taxon>Chlorophyta</taxon>
        <taxon>core chlorophytes</taxon>
        <taxon>Chlorophyceae</taxon>
        <taxon>CS clade</taxon>
        <taxon>Chlamydomonadales</taxon>
        <taxon>Haematococcaceae</taxon>
        <taxon>Haematococcus</taxon>
    </lineage>
</organism>
<name>A0A699YKN6_HAELA</name>
<evidence type="ECO:0000313" key="1">
    <source>
        <dbReference type="EMBL" id="GFH07424.1"/>
    </source>
</evidence>
<keyword evidence="2" id="KW-1185">Reference proteome</keyword>